<protein>
    <recommendedName>
        <fullName evidence="3">Prophage minor tail protein Z (GPZ)</fullName>
    </recommendedName>
</protein>
<name>A0A4P8XSZ7_9BACL</name>
<dbReference type="InterPro" id="IPR010633">
    <property type="entry name" value="Phage_lambda_GpZ"/>
</dbReference>
<accession>A0A4P8XSZ7</accession>
<evidence type="ECO:0000313" key="1">
    <source>
        <dbReference type="EMBL" id="QCT03819.1"/>
    </source>
</evidence>
<sequence>MSNFIDVKDNFQQVNRSLKQMDKAVRKAVLSSLNRATQRSKTEAGRKTRERYLVKQKEVVETIRIKKAFGNNLQATLTSRGHNIPLIKFGVTPKRKLKRAPKFLKAAVYRGGAKKPIPGAFITTAGSHTGVFERVGKKRLPIKELRGPAVPSMVGSEEVREHVQQVFGEEMEKRLPHELYRTLGRLNT</sequence>
<dbReference type="OrthoDB" id="5518677at2"/>
<dbReference type="KEGG" id="palo:E6C60_3108"/>
<dbReference type="RefSeq" id="WP_138226636.1">
    <property type="nucleotide sequence ID" value="NZ_CP040396.1"/>
</dbReference>
<dbReference type="EMBL" id="CP040396">
    <property type="protein sequence ID" value="QCT03819.1"/>
    <property type="molecule type" value="Genomic_DNA"/>
</dbReference>
<proteinExistence type="predicted"/>
<keyword evidence="2" id="KW-1185">Reference proteome</keyword>
<reference evidence="1 2" key="1">
    <citation type="submission" date="2019-05" db="EMBL/GenBank/DDBJ databases">
        <authorList>
            <person name="Chen C."/>
        </authorList>
    </citation>
    <scope>NUCLEOTIDE SEQUENCE [LARGE SCALE GENOMIC DNA]</scope>
    <source>
        <strain evidence="1 2">HB172198</strain>
    </source>
</reference>
<gene>
    <name evidence="1" type="ORF">E6C60_3108</name>
</gene>
<evidence type="ECO:0000313" key="2">
    <source>
        <dbReference type="Proteomes" id="UP000300879"/>
    </source>
</evidence>
<organism evidence="1 2">
    <name type="scientific">Paenibacillus algicola</name>
    <dbReference type="NCBI Taxonomy" id="2565926"/>
    <lineage>
        <taxon>Bacteria</taxon>
        <taxon>Bacillati</taxon>
        <taxon>Bacillota</taxon>
        <taxon>Bacilli</taxon>
        <taxon>Bacillales</taxon>
        <taxon>Paenibacillaceae</taxon>
        <taxon>Paenibacillus</taxon>
    </lineage>
</organism>
<dbReference type="Pfam" id="PF06763">
    <property type="entry name" value="Minor_tail_Z"/>
    <property type="match status" value="1"/>
</dbReference>
<evidence type="ECO:0008006" key="3">
    <source>
        <dbReference type="Google" id="ProtNLM"/>
    </source>
</evidence>
<dbReference type="Proteomes" id="UP000300879">
    <property type="component" value="Chromosome"/>
</dbReference>
<dbReference type="AlphaFoldDB" id="A0A4P8XSZ7"/>